<dbReference type="Gene3D" id="3.50.30.50">
    <property type="entry name" value="Putative cyclase"/>
    <property type="match status" value="1"/>
</dbReference>
<dbReference type="EMBL" id="JAMQKB010000004">
    <property type="protein sequence ID" value="MDC3424085.1"/>
    <property type="molecule type" value="Genomic_DNA"/>
</dbReference>
<feature type="binding site" evidence="9">
    <location>
        <position position="61"/>
    </location>
    <ligand>
        <name>Zn(2+)</name>
        <dbReference type="ChEBI" id="CHEBI:29105"/>
        <label>2</label>
    </ligand>
</feature>
<sequence>MKGKSKIVNNYIDISQPLDANIGHWTGDTPFSYELSFSKEQTGSVNIGRISSSLHTGTHVDAPFHFEKNGENIHQLDINVFIGPARLIDVSKFKQIDREVLSRFDLDGVERVLLKTAIPNKPERFPEEIPFLTEEGADLLKEKGIFLVGVDVPSVDPINSKEMSAHKALYRNGIHILENIMVDDIEQGDYELIALPLPIVGADGSPVRAVIRSLNKRQGGKTW</sequence>
<name>A0A9X3WQT1_9BACI</name>
<keyword evidence="5 9" id="KW-0862">Zinc</keyword>
<feature type="binding site" evidence="9">
    <location>
        <position position="25"/>
    </location>
    <ligand>
        <name>substrate</name>
    </ligand>
</feature>
<dbReference type="Proteomes" id="UP001145050">
    <property type="component" value="Unassembled WGS sequence"/>
</dbReference>
<dbReference type="InterPro" id="IPR017484">
    <property type="entry name" value="Kynurenine_formamidase_bac"/>
</dbReference>
<feature type="binding site" evidence="9">
    <location>
        <position position="59"/>
    </location>
    <ligand>
        <name>Zn(2+)</name>
        <dbReference type="ChEBI" id="CHEBI:29105"/>
        <label>1</label>
    </ligand>
</feature>
<feature type="binding site" evidence="9">
    <location>
        <position position="178"/>
    </location>
    <ligand>
        <name>Zn(2+)</name>
        <dbReference type="ChEBI" id="CHEBI:29105"/>
        <label>1</label>
    </ligand>
</feature>
<dbReference type="HAMAP" id="MF_01969">
    <property type="entry name" value="KynB"/>
    <property type="match status" value="1"/>
</dbReference>
<proteinExistence type="inferred from homology"/>
<keyword evidence="3 9" id="KW-0479">Metal-binding</keyword>
<gene>
    <name evidence="9 10" type="primary">kynB</name>
    <name evidence="10" type="ORF">NC797_06135</name>
</gene>
<evidence type="ECO:0000256" key="8">
    <source>
        <dbReference type="ARBA" id="ARBA00060547"/>
    </source>
</evidence>
<feature type="binding site" evidence="9">
    <location>
        <position position="61"/>
    </location>
    <ligand>
        <name>Zn(2+)</name>
        <dbReference type="ChEBI" id="CHEBI:29105"/>
        <label>1</label>
    </ligand>
</feature>
<comment type="similarity">
    <text evidence="9">Belongs to the Cyclase 1 superfamily. KynB family.</text>
</comment>
<keyword evidence="6 9" id="KW-0823">Tryptophan catabolism</keyword>
<evidence type="ECO:0000313" key="10">
    <source>
        <dbReference type="EMBL" id="MDC3424085.1"/>
    </source>
</evidence>
<feature type="binding site" evidence="9">
    <location>
        <position position="55"/>
    </location>
    <ligand>
        <name>Zn(2+)</name>
        <dbReference type="ChEBI" id="CHEBI:29105"/>
        <label>1</label>
    </ligand>
</feature>
<evidence type="ECO:0000313" key="11">
    <source>
        <dbReference type="Proteomes" id="UP001145050"/>
    </source>
</evidence>
<dbReference type="EC" id="3.5.1.9" evidence="9"/>
<reference evidence="10" key="1">
    <citation type="submission" date="2022-06" db="EMBL/GenBank/DDBJ databases">
        <title>Aquibacillus sp. a new bacterium isolated from soil saline samples.</title>
        <authorList>
            <person name="Galisteo C."/>
            <person name="De La Haba R."/>
            <person name="Sanchez-Porro C."/>
            <person name="Ventosa A."/>
        </authorList>
    </citation>
    <scope>NUCLEOTIDE SEQUENCE</scope>
    <source>
        <strain evidence="10">3ASR75-11</strain>
    </source>
</reference>
<keyword evidence="11" id="KW-1185">Reference proteome</keyword>
<dbReference type="RefSeq" id="WP_272435890.1">
    <property type="nucleotide sequence ID" value="NZ_JAMQKB010000004.1"/>
</dbReference>
<dbReference type="GO" id="GO:0019441">
    <property type="term" value="P:L-tryptophan catabolic process to kynurenine"/>
    <property type="evidence" value="ECO:0007669"/>
    <property type="project" value="UniProtKB-UniRule"/>
</dbReference>
<organism evidence="10 11">
    <name type="scientific">Terrihalobacillus insolitus</name>
    <dbReference type="NCBI Taxonomy" id="2950438"/>
    <lineage>
        <taxon>Bacteria</taxon>
        <taxon>Bacillati</taxon>
        <taxon>Bacillota</taxon>
        <taxon>Bacilli</taxon>
        <taxon>Bacillales</taxon>
        <taxon>Bacillaceae</taxon>
        <taxon>Terrihalobacillus</taxon>
    </lineage>
</organism>
<comment type="cofactor">
    <cofactor evidence="9">
        <name>Zn(2+)</name>
        <dbReference type="ChEBI" id="CHEBI:29105"/>
    </cofactor>
    <text evidence="9">Binds 2 zinc ions per subunit.</text>
</comment>
<dbReference type="InterPro" id="IPR007325">
    <property type="entry name" value="KFase/CYL"/>
</dbReference>
<evidence type="ECO:0000256" key="4">
    <source>
        <dbReference type="ARBA" id="ARBA00022801"/>
    </source>
</evidence>
<dbReference type="Pfam" id="PF04199">
    <property type="entry name" value="Cyclase"/>
    <property type="match status" value="1"/>
</dbReference>
<dbReference type="GO" id="GO:0008270">
    <property type="term" value="F:zinc ion binding"/>
    <property type="evidence" value="ECO:0007669"/>
    <property type="project" value="UniProtKB-UniRule"/>
</dbReference>
<evidence type="ECO:0000256" key="7">
    <source>
        <dbReference type="ARBA" id="ARBA00048496"/>
    </source>
</evidence>
<dbReference type="PANTHER" id="PTHR31118">
    <property type="entry name" value="CYCLASE-LIKE PROTEIN 2"/>
    <property type="match status" value="1"/>
</dbReference>
<evidence type="ECO:0000256" key="6">
    <source>
        <dbReference type="ARBA" id="ARBA00023079"/>
    </source>
</evidence>
<evidence type="ECO:0000256" key="1">
    <source>
        <dbReference type="ARBA" id="ARBA00002204"/>
    </source>
</evidence>
<dbReference type="PANTHER" id="PTHR31118:SF32">
    <property type="entry name" value="KYNURENINE FORMAMIDASE"/>
    <property type="match status" value="1"/>
</dbReference>
<feature type="active site" description="Proton donor/acceptor" evidence="9">
    <location>
        <position position="65"/>
    </location>
</feature>
<keyword evidence="4 9" id="KW-0378">Hydrolase</keyword>
<dbReference type="GO" id="GO:0004328">
    <property type="term" value="F:formamidase activity"/>
    <property type="evidence" value="ECO:0007669"/>
    <property type="project" value="InterPro"/>
</dbReference>
<dbReference type="NCBIfam" id="TIGR03035">
    <property type="entry name" value="trp_arylform"/>
    <property type="match status" value="1"/>
</dbReference>
<comment type="function">
    <text evidence="1 9">Catalyzes the hydrolysis of N-formyl-L-kynurenine to L-kynurenine, the second step in the kynurenine pathway of tryptophan degradation.</text>
</comment>
<dbReference type="InterPro" id="IPR037175">
    <property type="entry name" value="KFase_sf"/>
</dbReference>
<feature type="binding site" evidence="9">
    <location>
        <position position="166"/>
    </location>
    <ligand>
        <name>Zn(2+)</name>
        <dbReference type="ChEBI" id="CHEBI:29105"/>
        <label>2</label>
    </ligand>
</feature>
<accession>A0A9X3WQT1</accession>
<protein>
    <recommendedName>
        <fullName evidence="9">Kynurenine formamidase</fullName>
        <shortName evidence="9">KFA</shortName>
        <shortName evidence="9">KFase</shortName>
        <ecNumber evidence="9">3.5.1.9</ecNumber>
    </recommendedName>
    <alternativeName>
        <fullName evidence="9">Arylformamidase</fullName>
    </alternativeName>
    <alternativeName>
        <fullName evidence="9">N-formylkynurenine formamidase</fullName>
        <shortName evidence="9">FKF</shortName>
    </alternativeName>
</protein>
<feature type="binding site" evidence="9">
    <location>
        <position position="178"/>
    </location>
    <ligand>
        <name>Zn(2+)</name>
        <dbReference type="ChEBI" id="CHEBI:29105"/>
        <label>2</label>
    </ligand>
</feature>
<evidence type="ECO:0000256" key="2">
    <source>
        <dbReference type="ARBA" id="ARBA00011738"/>
    </source>
</evidence>
<dbReference type="SUPFAM" id="SSF102198">
    <property type="entry name" value="Putative cyclase"/>
    <property type="match status" value="1"/>
</dbReference>
<dbReference type="AlphaFoldDB" id="A0A9X3WQT1"/>
<comment type="subunit">
    <text evidence="2 9">Homodimer.</text>
</comment>
<comment type="catalytic activity">
    <reaction evidence="7 9">
        <text>N-formyl-L-kynurenine + H2O = L-kynurenine + formate + H(+)</text>
        <dbReference type="Rhea" id="RHEA:13009"/>
        <dbReference type="ChEBI" id="CHEBI:15377"/>
        <dbReference type="ChEBI" id="CHEBI:15378"/>
        <dbReference type="ChEBI" id="CHEBI:15740"/>
        <dbReference type="ChEBI" id="CHEBI:57959"/>
        <dbReference type="ChEBI" id="CHEBI:58629"/>
        <dbReference type="EC" id="3.5.1.9"/>
    </reaction>
</comment>
<dbReference type="FunFam" id="3.50.30.50:FF:000001">
    <property type="entry name" value="Kynurenine formamidase"/>
    <property type="match status" value="1"/>
</dbReference>
<comment type="caution">
    <text evidence="10">The sequence shown here is derived from an EMBL/GenBank/DDBJ whole genome shotgun (WGS) entry which is preliminary data.</text>
</comment>
<evidence type="ECO:0000256" key="3">
    <source>
        <dbReference type="ARBA" id="ARBA00022723"/>
    </source>
</evidence>
<dbReference type="GO" id="GO:0004061">
    <property type="term" value="F:arylformamidase activity"/>
    <property type="evidence" value="ECO:0007669"/>
    <property type="project" value="UniProtKB-UniRule"/>
</dbReference>
<evidence type="ECO:0000256" key="9">
    <source>
        <dbReference type="HAMAP-Rule" id="MF_01969"/>
    </source>
</evidence>
<evidence type="ECO:0000256" key="5">
    <source>
        <dbReference type="ARBA" id="ARBA00022833"/>
    </source>
</evidence>
<comment type="pathway">
    <text evidence="8 9">Amino-acid degradation; L-tryptophan degradation via kynurenine pathway; L-kynurenine from L-tryptophan: step 2/2.</text>
</comment>